<keyword evidence="5" id="KW-0804">Transcription</keyword>
<keyword evidence="7" id="KW-1185">Reference proteome</keyword>
<reference evidence="6 7" key="1">
    <citation type="journal article" date="2022" name="Nat. Plants">
        <title>Genomes of leafy and leafless Platanthera orchids illuminate the evolution of mycoheterotrophy.</title>
        <authorList>
            <person name="Li M.H."/>
            <person name="Liu K.W."/>
            <person name="Li Z."/>
            <person name="Lu H.C."/>
            <person name="Ye Q.L."/>
            <person name="Zhang D."/>
            <person name="Wang J.Y."/>
            <person name="Li Y.F."/>
            <person name="Zhong Z.M."/>
            <person name="Liu X."/>
            <person name="Yu X."/>
            <person name="Liu D.K."/>
            <person name="Tu X.D."/>
            <person name="Liu B."/>
            <person name="Hao Y."/>
            <person name="Liao X.Y."/>
            <person name="Jiang Y.T."/>
            <person name="Sun W.H."/>
            <person name="Chen J."/>
            <person name="Chen Y.Q."/>
            <person name="Ai Y."/>
            <person name="Zhai J.W."/>
            <person name="Wu S.S."/>
            <person name="Zhou Z."/>
            <person name="Hsiao Y.Y."/>
            <person name="Wu W.L."/>
            <person name="Chen Y.Y."/>
            <person name="Lin Y.F."/>
            <person name="Hsu J.L."/>
            <person name="Li C.Y."/>
            <person name="Wang Z.W."/>
            <person name="Zhao X."/>
            <person name="Zhong W.Y."/>
            <person name="Ma X.K."/>
            <person name="Ma L."/>
            <person name="Huang J."/>
            <person name="Chen G.Z."/>
            <person name="Huang M.Z."/>
            <person name="Huang L."/>
            <person name="Peng D.H."/>
            <person name="Luo Y.B."/>
            <person name="Zou S.Q."/>
            <person name="Chen S.P."/>
            <person name="Lan S."/>
            <person name="Tsai W.C."/>
            <person name="Van de Peer Y."/>
            <person name="Liu Z.J."/>
        </authorList>
    </citation>
    <scope>NUCLEOTIDE SEQUENCE [LARGE SCALE GENOMIC DNA]</scope>
    <source>
        <strain evidence="6">Lor288</strain>
    </source>
</reference>
<dbReference type="SUPFAM" id="SSF64484">
    <property type="entry name" value="beta and beta-prime subunits of DNA dependent RNA-polymerase"/>
    <property type="match status" value="1"/>
</dbReference>
<evidence type="ECO:0000256" key="5">
    <source>
        <dbReference type="ARBA" id="ARBA00023163"/>
    </source>
</evidence>
<evidence type="ECO:0000313" key="7">
    <source>
        <dbReference type="Proteomes" id="UP001412067"/>
    </source>
</evidence>
<keyword evidence="4" id="KW-0548">Nucleotidyltransferase</keyword>
<dbReference type="PANTHER" id="PTHR48443:SF1">
    <property type="entry name" value="DNA-DIRECTED RNA POLYMERASE SUBUNIT BETA"/>
    <property type="match status" value="1"/>
</dbReference>
<evidence type="ECO:0000313" key="6">
    <source>
        <dbReference type="EMBL" id="KAK8966082.1"/>
    </source>
</evidence>
<dbReference type="EC" id="2.7.7.6" evidence="1"/>
<dbReference type="PANTHER" id="PTHR48443">
    <property type="entry name" value="DNA-DIRECTED RNA POLYMERASE SUBUNIT BETA"/>
    <property type="match status" value="1"/>
</dbReference>
<proteinExistence type="predicted"/>
<name>A0ABR2MQA7_9ASPA</name>
<keyword evidence="3" id="KW-0808">Transferase</keyword>
<evidence type="ECO:0000256" key="1">
    <source>
        <dbReference type="ARBA" id="ARBA00012418"/>
    </source>
</evidence>
<dbReference type="EMBL" id="JBBWWR010000005">
    <property type="protein sequence ID" value="KAK8966082.1"/>
    <property type="molecule type" value="Genomic_DNA"/>
</dbReference>
<protein>
    <recommendedName>
        <fullName evidence="1">DNA-directed RNA polymerase</fullName>
        <ecNumber evidence="1">2.7.7.6</ecNumber>
    </recommendedName>
</protein>
<evidence type="ECO:0000256" key="4">
    <source>
        <dbReference type="ARBA" id="ARBA00022695"/>
    </source>
</evidence>
<gene>
    <name evidence="6" type="primary">rpoC2</name>
    <name evidence="6" type="ORF">KSP40_PGU010203</name>
</gene>
<dbReference type="GO" id="GO:0000428">
    <property type="term" value="C:DNA-directed RNA polymerase complex"/>
    <property type="evidence" value="ECO:0007669"/>
    <property type="project" value="UniProtKB-KW"/>
</dbReference>
<sequence>MKRLISRLIDHFAMAYTSHILNQVKTLGFQRATDTSISLGIDDLLTIPSKGWLVQDAEQQTFLLEKTIIMGMYTWQKNYVNPSRYENLAGNEIAEAIPICISRIRSCSEASRPTSSVGKKEALDQGTLKKGLPEEIERIAWQKGLPLTKVMEPRRPIPFMKILKGHMTLDPYEILVEEGKLG</sequence>
<comment type="caution">
    <text evidence="6">The sequence shown here is derived from an EMBL/GenBank/DDBJ whole genome shotgun (WGS) entry which is preliminary data.</text>
</comment>
<dbReference type="InterPro" id="IPR042102">
    <property type="entry name" value="RNA_pol_Rpb1_3_sf"/>
</dbReference>
<evidence type="ECO:0000256" key="3">
    <source>
        <dbReference type="ARBA" id="ARBA00022679"/>
    </source>
</evidence>
<keyword evidence="2 6" id="KW-0240">DNA-directed RNA polymerase</keyword>
<organism evidence="6 7">
    <name type="scientific">Platanthera guangdongensis</name>
    <dbReference type="NCBI Taxonomy" id="2320717"/>
    <lineage>
        <taxon>Eukaryota</taxon>
        <taxon>Viridiplantae</taxon>
        <taxon>Streptophyta</taxon>
        <taxon>Embryophyta</taxon>
        <taxon>Tracheophyta</taxon>
        <taxon>Spermatophyta</taxon>
        <taxon>Magnoliopsida</taxon>
        <taxon>Liliopsida</taxon>
        <taxon>Asparagales</taxon>
        <taxon>Orchidaceae</taxon>
        <taxon>Orchidoideae</taxon>
        <taxon>Orchideae</taxon>
        <taxon>Orchidinae</taxon>
        <taxon>Platanthera</taxon>
    </lineage>
</organism>
<dbReference type="Gene3D" id="1.10.274.100">
    <property type="entry name" value="RNA polymerase Rpb1, domain 3"/>
    <property type="match status" value="1"/>
</dbReference>
<dbReference type="Proteomes" id="UP001412067">
    <property type="component" value="Unassembled WGS sequence"/>
</dbReference>
<evidence type="ECO:0000256" key="2">
    <source>
        <dbReference type="ARBA" id="ARBA00022478"/>
    </source>
</evidence>
<accession>A0ABR2MQA7</accession>